<comment type="caution">
    <text evidence="2">The sequence shown here is derived from an EMBL/GenBank/DDBJ whole genome shotgun (WGS) entry which is preliminary data.</text>
</comment>
<accession>A0AAV7TE50</accession>
<evidence type="ECO:0000256" key="1">
    <source>
        <dbReference type="SAM" id="MobiDB-lite"/>
    </source>
</evidence>
<feature type="compositionally biased region" description="Basic and acidic residues" evidence="1">
    <location>
        <begin position="138"/>
        <end position="147"/>
    </location>
</feature>
<evidence type="ECO:0000313" key="2">
    <source>
        <dbReference type="EMBL" id="KAJ1174858.1"/>
    </source>
</evidence>
<protein>
    <submittedName>
        <fullName evidence="2">Uncharacterized protein</fullName>
    </submittedName>
</protein>
<dbReference type="Proteomes" id="UP001066276">
    <property type="component" value="Chromosome 3_2"/>
</dbReference>
<dbReference type="EMBL" id="JANPWB010000006">
    <property type="protein sequence ID" value="KAJ1174858.1"/>
    <property type="molecule type" value="Genomic_DNA"/>
</dbReference>
<name>A0AAV7TE50_PLEWA</name>
<keyword evidence="3" id="KW-1185">Reference proteome</keyword>
<dbReference type="AlphaFoldDB" id="A0AAV7TE50"/>
<proteinExistence type="predicted"/>
<evidence type="ECO:0000313" key="3">
    <source>
        <dbReference type="Proteomes" id="UP001066276"/>
    </source>
</evidence>
<gene>
    <name evidence="2" type="ORF">NDU88_000149</name>
</gene>
<organism evidence="2 3">
    <name type="scientific">Pleurodeles waltl</name>
    <name type="common">Iberian ribbed newt</name>
    <dbReference type="NCBI Taxonomy" id="8319"/>
    <lineage>
        <taxon>Eukaryota</taxon>
        <taxon>Metazoa</taxon>
        <taxon>Chordata</taxon>
        <taxon>Craniata</taxon>
        <taxon>Vertebrata</taxon>
        <taxon>Euteleostomi</taxon>
        <taxon>Amphibia</taxon>
        <taxon>Batrachia</taxon>
        <taxon>Caudata</taxon>
        <taxon>Salamandroidea</taxon>
        <taxon>Salamandridae</taxon>
        <taxon>Pleurodelinae</taxon>
        <taxon>Pleurodeles</taxon>
    </lineage>
</organism>
<feature type="region of interest" description="Disordered" evidence="1">
    <location>
        <begin position="106"/>
        <end position="147"/>
    </location>
</feature>
<sequence length="147" mass="16301">MPLFGERSTQPHMQSWQNFFLLLARDMENGCLERTVSCLFHRPVCLTSCDGGSGFRGMAPKRPCATAKCLIEATQEVQDGVDPTAQRQFMQLWAAARHGMDWALRRVEDGPGSAKGANSSKKPPKRRGQGGQQLGSERPLRAQERPC</sequence>
<reference evidence="2" key="1">
    <citation type="journal article" date="2022" name="bioRxiv">
        <title>Sequencing and chromosome-scale assembly of the giantPleurodeles waltlgenome.</title>
        <authorList>
            <person name="Brown T."/>
            <person name="Elewa A."/>
            <person name="Iarovenko S."/>
            <person name="Subramanian E."/>
            <person name="Araus A.J."/>
            <person name="Petzold A."/>
            <person name="Susuki M."/>
            <person name="Suzuki K.-i.T."/>
            <person name="Hayashi T."/>
            <person name="Toyoda A."/>
            <person name="Oliveira C."/>
            <person name="Osipova E."/>
            <person name="Leigh N.D."/>
            <person name="Simon A."/>
            <person name="Yun M.H."/>
        </authorList>
    </citation>
    <scope>NUCLEOTIDE SEQUENCE</scope>
    <source>
        <strain evidence="2">20211129_DDA</strain>
        <tissue evidence="2">Liver</tissue>
    </source>
</reference>